<dbReference type="GO" id="GO:0015344">
    <property type="term" value="F:siderophore uptake transmembrane transporter activity"/>
    <property type="evidence" value="ECO:0007669"/>
    <property type="project" value="TreeGrafter"/>
</dbReference>
<evidence type="ECO:0000256" key="12">
    <source>
        <dbReference type="SAM" id="SignalP"/>
    </source>
</evidence>
<feature type="domain" description="TonB-dependent receptor-like beta-barrel" evidence="13">
    <location>
        <begin position="377"/>
        <end position="615"/>
    </location>
</feature>
<dbReference type="PANTHER" id="PTHR30069:SF29">
    <property type="entry name" value="HEMOGLOBIN AND HEMOGLOBIN-HAPTOGLOBIN-BINDING PROTEIN 1-RELATED"/>
    <property type="match status" value="1"/>
</dbReference>
<dbReference type="SUPFAM" id="SSF56935">
    <property type="entry name" value="Porins"/>
    <property type="match status" value="1"/>
</dbReference>
<evidence type="ECO:0000256" key="8">
    <source>
        <dbReference type="ARBA" id="ARBA00023170"/>
    </source>
</evidence>
<dbReference type="InterPro" id="IPR000531">
    <property type="entry name" value="Beta-barrel_TonB"/>
</dbReference>
<evidence type="ECO:0000256" key="1">
    <source>
        <dbReference type="ARBA" id="ARBA00004571"/>
    </source>
</evidence>
<evidence type="ECO:0000256" key="7">
    <source>
        <dbReference type="ARBA" id="ARBA00023136"/>
    </source>
</evidence>
<feature type="chain" id="PRO_5004209778" evidence="12">
    <location>
        <begin position="31"/>
        <end position="649"/>
    </location>
</feature>
<keyword evidence="2 10" id="KW-0813">Transport</keyword>
<dbReference type="Proteomes" id="UP000001935">
    <property type="component" value="Chromosome"/>
</dbReference>
<dbReference type="GO" id="GO:0044718">
    <property type="term" value="P:siderophore transmembrane transport"/>
    <property type="evidence" value="ECO:0007669"/>
    <property type="project" value="TreeGrafter"/>
</dbReference>
<evidence type="ECO:0000313" key="15">
    <source>
        <dbReference type="EMBL" id="ABC80112.1"/>
    </source>
</evidence>
<dbReference type="Pfam" id="PF00593">
    <property type="entry name" value="TonB_dep_Rec_b-barrel"/>
    <property type="match status" value="1"/>
</dbReference>
<dbReference type="Gene3D" id="2.40.170.20">
    <property type="entry name" value="TonB-dependent receptor, beta-barrel domain"/>
    <property type="match status" value="1"/>
</dbReference>
<dbReference type="InterPro" id="IPR012910">
    <property type="entry name" value="Plug_dom"/>
</dbReference>
<evidence type="ECO:0000256" key="10">
    <source>
        <dbReference type="PROSITE-ProRule" id="PRU01360"/>
    </source>
</evidence>
<proteinExistence type="inferred from homology"/>
<sequence length="649" mass="66788">MSARPPSAGRTAIALACAAGPALAPALASAQEPALPAVVLDEQVIRLPRAEAEGRPPATITVVDRSTFEGEAKDVGQLVSAAPGVVVEEHGGMGQLTTVSIRGSTPDGVKVLLDGLPLNTAFGGGVDLSTIPRAWVDAVEVVRGPEGARYGAGALGGALNVVTRRPSAGSWSLETGGGSYDTARVAAELAAAVGPGSLMVAASADTTGGRFPFRLDPGLPGGPTVAAMRENAEARRAGLLAKLARPLSRGRLDALVEVSGGHRGLPGFAASPTPWAWQDDARLLAMGRVARFGAIGPATLATRGHLRLDRLDARVTGPRDPPVRQRGSAAGLALDATGSHAHGVLSASLEASGELIDADGLGRRRELLGVAAAVSEDLALAGGRFRLAPAVRAERAGRFGGVSGTLGLGARLGPALRARASVGRTFRPPGVAELHLQQGLLVPNPDLRPETAVAVDAGLVADGRAGLVAVTGHLTRYDDLVVYEPSDAFGRLKPFNSGRAMASGLEVEGATAPVGGPLRASARGSYTFLATELLRGAPAEVGHWIPYRPRHRAVLRAALAPGPATAHVELHHLGRRYRDRRGVNPIPPSTVWNAGLSARVARHPDVRIQLEVLNLADDRTLTDGLGDPLPPRTVMITLRAGSTPQENAP</sequence>
<dbReference type="Pfam" id="PF07715">
    <property type="entry name" value="Plug"/>
    <property type="match status" value="1"/>
</dbReference>
<evidence type="ECO:0000259" key="14">
    <source>
        <dbReference type="Pfam" id="PF07715"/>
    </source>
</evidence>
<dbReference type="PANTHER" id="PTHR30069">
    <property type="entry name" value="TONB-DEPENDENT OUTER MEMBRANE RECEPTOR"/>
    <property type="match status" value="1"/>
</dbReference>
<gene>
    <name evidence="15" type="ordered locus">Adeh_0336</name>
</gene>
<organism evidence="15 16">
    <name type="scientific">Anaeromyxobacter dehalogenans (strain 2CP-C)</name>
    <dbReference type="NCBI Taxonomy" id="290397"/>
    <lineage>
        <taxon>Bacteria</taxon>
        <taxon>Pseudomonadati</taxon>
        <taxon>Myxococcota</taxon>
        <taxon>Myxococcia</taxon>
        <taxon>Myxococcales</taxon>
        <taxon>Cystobacterineae</taxon>
        <taxon>Anaeromyxobacteraceae</taxon>
        <taxon>Anaeromyxobacter</taxon>
    </lineage>
</organism>
<dbReference type="Gene3D" id="2.170.130.10">
    <property type="entry name" value="TonB-dependent receptor, plug domain"/>
    <property type="match status" value="1"/>
</dbReference>
<feature type="signal peptide" evidence="12">
    <location>
        <begin position="1"/>
        <end position="30"/>
    </location>
</feature>
<dbReference type="eggNOG" id="COG4206">
    <property type="taxonomic scope" value="Bacteria"/>
</dbReference>
<keyword evidence="6 11" id="KW-0798">TonB box</keyword>
<dbReference type="STRING" id="290397.Adeh_0336"/>
<protein>
    <submittedName>
        <fullName evidence="15">TonB-dependent receptor</fullName>
    </submittedName>
</protein>
<evidence type="ECO:0000256" key="11">
    <source>
        <dbReference type="RuleBase" id="RU003357"/>
    </source>
</evidence>
<comment type="similarity">
    <text evidence="10 11">Belongs to the TonB-dependent receptor family.</text>
</comment>
<evidence type="ECO:0000256" key="4">
    <source>
        <dbReference type="ARBA" id="ARBA00022692"/>
    </source>
</evidence>
<dbReference type="InterPro" id="IPR036942">
    <property type="entry name" value="Beta-barrel_TonB_sf"/>
</dbReference>
<keyword evidence="8 15" id="KW-0675">Receptor</keyword>
<dbReference type="OrthoDB" id="338230at2"/>
<dbReference type="KEGG" id="ade:Adeh_0336"/>
<evidence type="ECO:0000256" key="2">
    <source>
        <dbReference type="ARBA" id="ARBA00022448"/>
    </source>
</evidence>
<dbReference type="InterPro" id="IPR039426">
    <property type="entry name" value="TonB-dep_rcpt-like"/>
</dbReference>
<feature type="domain" description="TonB-dependent receptor plug" evidence="14">
    <location>
        <begin position="57"/>
        <end position="158"/>
    </location>
</feature>
<keyword evidence="5 12" id="KW-0732">Signal</keyword>
<dbReference type="InterPro" id="IPR037066">
    <property type="entry name" value="Plug_dom_sf"/>
</dbReference>
<dbReference type="AlphaFoldDB" id="Q2IMT3"/>
<evidence type="ECO:0000256" key="5">
    <source>
        <dbReference type="ARBA" id="ARBA00022729"/>
    </source>
</evidence>
<keyword evidence="4 10" id="KW-0812">Transmembrane</keyword>
<dbReference type="PROSITE" id="PS52016">
    <property type="entry name" value="TONB_DEPENDENT_REC_3"/>
    <property type="match status" value="1"/>
</dbReference>
<keyword evidence="9 10" id="KW-0998">Cell outer membrane</keyword>
<dbReference type="EMBL" id="CP000251">
    <property type="protein sequence ID" value="ABC80112.1"/>
    <property type="molecule type" value="Genomic_DNA"/>
</dbReference>
<dbReference type="HOGENOM" id="CLU_421910_0_0_7"/>
<evidence type="ECO:0000256" key="3">
    <source>
        <dbReference type="ARBA" id="ARBA00022452"/>
    </source>
</evidence>
<dbReference type="RefSeq" id="WP_011419395.1">
    <property type="nucleotide sequence ID" value="NC_007760.1"/>
</dbReference>
<evidence type="ECO:0000313" key="16">
    <source>
        <dbReference type="Proteomes" id="UP000001935"/>
    </source>
</evidence>
<evidence type="ECO:0000256" key="9">
    <source>
        <dbReference type="ARBA" id="ARBA00023237"/>
    </source>
</evidence>
<accession>Q2IMT3</accession>
<dbReference type="GO" id="GO:0009279">
    <property type="term" value="C:cell outer membrane"/>
    <property type="evidence" value="ECO:0007669"/>
    <property type="project" value="UniProtKB-SubCell"/>
</dbReference>
<keyword evidence="7 10" id="KW-0472">Membrane</keyword>
<evidence type="ECO:0000259" key="13">
    <source>
        <dbReference type="Pfam" id="PF00593"/>
    </source>
</evidence>
<reference evidence="15 16" key="1">
    <citation type="submission" date="2006-01" db="EMBL/GenBank/DDBJ databases">
        <title>Complete sequence of Anaeromyxobacter dehalogenans 2CP-C.</title>
        <authorList>
            <consortium name="US DOE Joint Genome Institute"/>
            <person name="Copeland A."/>
            <person name="Lucas S."/>
            <person name="Lapidus A."/>
            <person name="Barry K."/>
            <person name="Detter J.C."/>
            <person name="Glavina T."/>
            <person name="Hammon N."/>
            <person name="Israni S."/>
            <person name="Pitluck S."/>
            <person name="Brettin T."/>
            <person name="Bruce D."/>
            <person name="Han C."/>
            <person name="Tapia R."/>
            <person name="Gilna P."/>
            <person name="Kiss H."/>
            <person name="Schmutz J."/>
            <person name="Larimer F."/>
            <person name="Land M."/>
            <person name="Kyrpides N."/>
            <person name="Anderson I."/>
            <person name="Sanford R.A."/>
            <person name="Ritalahti K.M."/>
            <person name="Thomas H.S."/>
            <person name="Kirby J.R."/>
            <person name="Zhulin I.B."/>
            <person name="Loeffler F.E."/>
            <person name="Richardson P."/>
        </authorList>
    </citation>
    <scope>NUCLEOTIDE SEQUENCE [LARGE SCALE GENOMIC DNA]</scope>
    <source>
        <strain evidence="15 16">2CP-C</strain>
    </source>
</reference>
<comment type="subcellular location">
    <subcellularLocation>
        <location evidence="1 10">Cell outer membrane</location>
        <topology evidence="1 10">Multi-pass membrane protein</topology>
    </subcellularLocation>
</comment>
<evidence type="ECO:0000256" key="6">
    <source>
        <dbReference type="ARBA" id="ARBA00023077"/>
    </source>
</evidence>
<name>Q2IMT3_ANADE</name>
<keyword evidence="3 10" id="KW-1134">Transmembrane beta strand</keyword>